<dbReference type="Proteomes" id="UP000319004">
    <property type="component" value="Chromosome"/>
</dbReference>
<dbReference type="SUPFAM" id="SSF46626">
    <property type="entry name" value="Cytochrome c"/>
    <property type="match status" value="1"/>
</dbReference>
<dbReference type="Gene3D" id="1.10.760.10">
    <property type="entry name" value="Cytochrome c-like domain"/>
    <property type="match status" value="1"/>
</dbReference>
<evidence type="ECO:0000256" key="1">
    <source>
        <dbReference type="ARBA" id="ARBA00022617"/>
    </source>
</evidence>
<dbReference type="KEGG" id="snep:Enr13x_68100"/>
<keyword evidence="7" id="KW-1185">Reference proteome</keyword>
<dbReference type="PROSITE" id="PS51007">
    <property type="entry name" value="CYTC"/>
    <property type="match status" value="1"/>
</dbReference>
<keyword evidence="2 4" id="KW-0479">Metal-binding</keyword>
<evidence type="ECO:0000313" key="6">
    <source>
        <dbReference type="EMBL" id="QDV46901.1"/>
    </source>
</evidence>
<dbReference type="AlphaFoldDB" id="A0A518I1E1"/>
<evidence type="ECO:0000256" key="2">
    <source>
        <dbReference type="ARBA" id="ARBA00022723"/>
    </source>
</evidence>
<feature type="domain" description="Cytochrome c" evidence="5">
    <location>
        <begin position="281"/>
        <end position="463"/>
    </location>
</feature>
<dbReference type="PANTHER" id="PTHR30600">
    <property type="entry name" value="CYTOCHROME C PEROXIDASE-RELATED"/>
    <property type="match status" value="1"/>
</dbReference>
<evidence type="ECO:0000259" key="5">
    <source>
        <dbReference type="PROSITE" id="PS51007"/>
    </source>
</evidence>
<dbReference type="GO" id="GO:0009055">
    <property type="term" value="F:electron transfer activity"/>
    <property type="evidence" value="ECO:0007669"/>
    <property type="project" value="InterPro"/>
</dbReference>
<evidence type="ECO:0000256" key="4">
    <source>
        <dbReference type="PROSITE-ProRule" id="PRU00433"/>
    </source>
</evidence>
<dbReference type="InterPro" id="IPR009056">
    <property type="entry name" value="Cyt_c-like_dom"/>
</dbReference>
<evidence type="ECO:0000313" key="7">
    <source>
        <dbReference type="Proteomes" id="UP000319004"/>
    </source>
</evidence>
<dbReference type="InterPro" id="IPR036909">
    <property type="entry name" value="Cyt_c-like_dom_sf"/>
</dbReference>
<keyword evidence="3 4" id="KW-0408">Iron</keyword>
<proteinExistence type="predicted"/>
<accession>A0A518I1E1</accession>
<dbReference type="GO" id="GO:0046872">
    <property type="term" value="F:metal ion binding"/>
    <property type="evidence" value="ECO:0007669"/>
    <property type="project" value="UniProtKB-KW"/>
</dbReference>
<protein>
    <submittedName>
        <fullName evidence="6">Cytochrome c</fullName>
    </submittedName>
</protein>
<reference evidence="6 7" key="1">
    <citation type="submission" date="2019-03" db="EMBL/GenBank/DDBJ databases">
        <title>Deep-cultivation of Planctomycetes and their phenomic and genomic characterization uncovers novel biology.</title>
        <authorList>
            <person name="Wiegand S."/>
            <person name="Jogler M."/>
            <person name="Boedeker C."/>
            <person name="Pinto D."/>
            <person name="Vollmers J."/>
            <person name="Rivas-Marin E."/>
            <person name="Kohn T."/>
            <person name="Peeters S.H."/>
            <person name="Heuer A."/>
            <person name="Rast P."/>
            <person name="Oberbeckmann S."/>
            <person name="Bunk B."/>
            <person name="Jeske O."/>
            <person name="Meyerdierks A."/>
            <person name="Storesund J.E."/>
            <person name="Kallscheuer N."/>
            <person name="Luecker S."/>
            <person name="Lage O.M."/>
            <person name="Pohl T."/>
            <person name="Merkel B.J."/>
            <person name="Hornburger P."/>
            <person name="Mueller R.-W."/>
            <person name="Bruemmer F."/>
            <person name="Labrenz M."/>
            <person name="Spormann A.M."/>
            <person name="Op den Camp H."/>
            <person name="Overmann J."/>
            <person name="Amann R."/>
            <person name="Jetten M.S.M."/>
            <person name="Mascher T."/>
            <person name="Medema M.H."/>
            <person name="Devos D.P."/>
            <person name="Kaster A.-K."/>
            <person name="Ovreas L."/>
            <person name="Rohde M."/>
            <person name="Galperin M.Y."/>
            <person name="Jogler C."/>
        </authorList>
    </citation>
    <scope>NUCLEOTIDE SEQUENCE [LARGE SCALE GENOMIC DNA]</scope>
    <source>
        <strain evidence="6 7">Enr13</strain>
    </source>
</reference>
<keyword evidence="1 4" id="KW-0349">Heme</keyword>
<dbReference type="EMBL" id="CP037423">
    <property type="protein sequence ID" value="QDV46901.1"/>
    <property type="molecule type" value="Genomic_DNA"/>
</dbReference>
<dbReference type="GO" id="GO:0020037">
    <property type="term" value="F:heme binding"/>
    <property type="evidence" value="ECO:0007669"/>
    <property type="project" value="InterPro"/>
</dbReference>
<dbReference type="RefSeq" id="WP_231743909.1">
    <property type="nucleotide sequence ID" value="NZ_CP037423.1"/>
</dbReference>
<dbReference type="Pfam" id="PF21419">
    <property type="entry name" value="RoxA-like_Cyt-c"/>
    <property type="match status" value="1"/>
</dbReference>
<dbReference type="PANTHER" id="PTHR30600:SF9">
    <property type="entry name" value="BLR7738 PROTEIN"/>
    <property type="match status" value="1"/>
</dbReference>
<sequence length="463" mass="51722">MKPSFIAVWIVAFGIGTFGIGTGGLFPASVAAAEPDAAARGYRFLTETAVLPSDFRQSTFDRLWTVWPEPLRSEAENASLQRRRELAFQRYGLTTRPGDDSGKPLQYVVNAEGDWTMNCFSCHGGTVYGNLTPGAPNNRFALQTLTEEIGKAKLGLGLLPGRMELGAMFIPLGTTNGTTNAVVFGMGLMNGRDEQLNLVVRRPRFFTHHDMDAPPWWHFHKRPNIYIDGFAAKGHRGLMQFTLVPENGPDFYREHEQDFEDVFAYLSSLRAPVYEGSVDRELAEQGRAVFHANCAECHGTYGAESDYPNRRVPIDELGTDPVRLNALTVEGRRKYARSWFAHAGEPDQQETVIDPDGYVAPPLDGVWASAPYFHNGSVPTLWDVLNPDQRPTVWRPIATDMDPQKIGLTVEVVSGVPEDETDMAVKRSYFDTRKFGKSNRGHDFPDVLSESEKRQVLEYLKTL</sequence>
<name>A0A518I1E1_9BACT</name>
<dbReference type="InterPro" id="IPR051395">
    <property type="entry name" value="Cytochrome_c_Peroxidase/MauG"/>
</dbReference>
<organism evidence="6 7">
    <name type="scientific">Stieleria neptunia</name>
    <dbReference type="NCBI Taxonomy" id="2527979"/>
    <lineage>
        <taxon>Bacteria</taxon>
        <taxon>Pseudomonadati</taxon>
        <taxon>Planctomycetota</taxon>
        <taxon>Planctomycetia</taxon>
        <taxon>Pirellulales</taxon>
        <taxon>Pirellulaceae</taxon>
        <taxon>Stieleria</taxon>
    </lineage>
</organism>
<evidence type="ECO:0000256" key="3">
    <source>
        <dbReference type="ARBA" id="ARBA00023004"/>
    </source>
</evidence>
<gene>
    <name evidence="6" type="ORF">Enr13x_68100</name>
</gene>
<dbReference type="GO" id="GO:0004130">
    <property type="term" value="F:cytochrome-c peroxidase activity"/>
    <property type="evidence" value="ECO:0007669"/>
    <property type="project" value="TreeGrafter"/>
</dbReference>